<gene>
    <name evidence="1" type="ORF">SAMN04488128_103815</name>
</gene>
<name>A0A1T4SYU9_9BACT</name>
<keyword evidence="2" id="KW-1185">Reference proteome</keyword>
<dbReference type="NCBIfam" id="NF003816">
    <property type="entry name" value="PRK05406.1-5"/>
    <property type="match status" value="1"/>
</dbReference>
<sequence length="246" mass="26361">MHYIDLNCDMGEGLDNDAAIMPFISSANIACGYHAGNTDTMKKTVSLAAEHTVAIGAHPGFADLENFGRSEQHLSDPALYDLVSTQVYALQIICRAQGVPLQHVKPHGALYNMAARMPAMAAVIAKAVKDVDSSLRLFGLSNSALISAAAAAGLKTVSEVFADRTYQDDGSLTPRSQPGAMIENETMAIQQVLQMVTRQEVTARSGKTVPLKAETICIHGDGPHALEYARAIHTALLHHHLTIQHP</sequence>
<proteinExistence type="predicted"/>
<dbReference type="NCBIfam" id="NF003815">
    <property type="entry name" value="PRK05406.1-4"/>
    <property type="match status" value="1"/>
</dbReference>
<reference evidence="2" key="1">
    <citation type="submission" date="2017-02" db="EMBL/GenBank/DDBJ databases">
        <authorList>
            <person name="Varghese N."/>
            <person name="Submissions S."/>
        </authorList>
    </citation>
    <scope>NUCLEOTIDE SEQUENCE [LARGE SCALE GENOMIC DNA]</scope>
    <source>
        <strain evidence="2">DSM 22224</strain>
    </source>
</reference>
<dbReference type="AlphaFoldDB" id="A0A1T4SYU9"/>
<accession>A0A1T4SYU9</accession>
<dbReference type="STRING" id="634771.SAMN04488128_103815"/>
<dbReference type="EMBL" id="FUWZ01000003">
    <property type="protein sequence ID" value="SKA33302.1"/>
    <property type="molecule type" value="Genomic_DNA"/>
</dbReference>
<dbReference type="Pfam" id="PF03746">
    <property type="entry name" value="LamB_YcsF"/>
    <property type="match status" value="1"/>
</dbReference>
<dbReference type="Proteomes" id="UP000190367">
    <property type="component" value="Unassembled WGS sequence"/>
</dbReference>
<evidence type="ECO:0000313" key="2">
    <source>
        <dbReference type="Proteomes" id="UP000190367"/>
    </source>
</evidence>
<dbReference type="RefSeq" id="WP_078671139.1">
    <property type="nucleotide sequence ID" value="NZ_FUWZ01000003.1"/>
</dbReference>
<dbReference type="Gene3D" id="3.20.20.370">
    <property type="entry name" value="Glycoside hydrolase/deacetylase"/>
    <property type="match status" value="1"/>
</dbReference>
<dbReference type="NCBIfam" id="NF003814">
    <property type="entry name" value="PRK05406.1-3"/>
    <property type="match status" value="1"/>
</dbReference>
<organism evidence="1 2">
    <name type="scientific">Chitinophaga eiseniae</name>
    <dbReference type="NCBI Taxonomy" id="634771"/>
    <lineage>
        <taxon>Bacteria</taxon>
        <taxon>Pseudomonadati</taxon>
        <taxon>Bacteroidota</taxon>
        <taxon>Chitinophagia</taxon>
        <taxon>Chitinophagales</taxon>
        <taxon>Chitinophagaceae</taxon>
        <taxon>Chitinophaga</taxon>
    </lineage>
</organism>
<protein>
    <submittedName>
        <fullName evidence="1">UPF0271 protein</fullName>
    </submittedName>
</protein>
<evidence type="ECO:0000313" key="1">
    <source>
        <dbReference type="EMBL" id="SKA33302.1"/>
    </source>
</evidence>
<dbReference type="PANTHER" id="PTHR30292:SF0">
    <property type="entry name" value="5-OXOPROLINASE SUBUNIT A"/>
    <property type="match status" value="1"/>
</dbReference>
<dbReference type="InterPro" id="IPR005501">
    <property type="entry name" value="LamB/YcsF/PxpA-like"/>
</dbReference>
<dbReference type="PANTHER" id="PTHR30292">
    <property type="entry name" value="UNCHARACTERIZED PROTEIN YBGL-RELATED"/>
    <property type="match status" value="1"/>
</dbReference>
<dbReference type="InterPro" id="IPR011330">
    <property type="entry name" value="Glyco_hydro/deAcase_b/a-brl"/>
</dbReference>
<dbReference type="CDD" id="cd10787">
    <property type="entry name" value="LamB_YcsF_like"/>
    <property type="match status" value="1"/>
</dbReference>
<dbReference type="OrthoDB" id="9773478at2"/>
<dbReference type="GO" id="GO:0005975">
    <property type="term" value="P:carbohydrate metabolic process"/>
    <property type="evidence" value="ECO:0007669"/>
    <property type="project" value="InterPro"/>
</dbReference>
<dbReference type="SUPFAM" id="SSF88713">
    <property type="entry name" value="Glycoside hydrolase/deacetylase"/>
    <property type="match status" value="1"/>
</dbReference>